<dbReference type="Gene3D" id="4.10.400.10">
    <property type="entry name" value="Low-density Lipoprotein Receptor"/>
    <property type="match status" value="1"/>
</dbReference>
<keyword evidence="2 9" id="KW-0812">Transmembrane</keyword>
<accession>A0A815F4M6</accession>
<feature type="disulfide bond" evidence="7">
    <location>
        <begin position="821"/>
        <end position="830"/>
    </location>
</feature>
<dbReference type="SUPFAM" id="SSF57424">
    <property type="entry name" value="LDL receptor-like module"/>
    <property type="match status" value="1"/>
</dbReference>
<comment type="caution">
    <text evidence="7">Lacks conserved residue(s) required for the propagation of feature annotation.</text>
</comment>
<dbReference type="Gene3D" id="1.20.1070.10">
    <property type="entry name" value="Rhodopsin 7-helix transmembrane proteins"/>
    <property type="match status" value="1"/>
</dbReference>
<feature type="transmembrane region" description="Helical" evidence="9">
    <location>
        <begin position="1296"/>
        <end position="1316"/>
    </location>
</feature>
<dbReference type="Proteomes" id="UP000663828">
    <property type="component" value="Unassembled WGS sequence"/>
</dbReference>
<feature type="transmembrane region" description="Helical" evidence="9">
    <location>
        <begin position="1074"/>
        <end position="1095"/>
    </location>
</feature>
<feature type="domain" description="G-protein coupled receptors family 1 profile" evidence="11">
    <location>
        <begin position="1086"/>
        <end position="1347"/>
    </location>
</feature>
<evidence type="ECO:0000256" key="7">
    <source>
        <dbReference type="PROSITE-ProRule" id="PRU00076"/>
    </source>
</evidence>
<proteinExistence type="predicted"/>
<evidence type="ECO:0000256" key="5">
    <source>
        <dbReference type="ARBA" id="ARBA00023136"/>
    </source>
</evidence>
<feature type="disulfide bond" evidence="7">
    <location>
        <begin position="739"/>
        <end position="748"/>
    </location>
</feature>
<dbReference type="InterPro" id="IPR036055">
    <property type="entry name" value="LDL_receptor-like_sf"/>
</dbReference>
<evidence type="ECO:0000256" key="2">
    <source>
        <dbReference type="ARBA" id="ARBA00022692"/>
    </source>
</evidence>
<dbReference type="CDD" id="cd00112">
    <property type="entry name" value="LDLa"/>
    <property type="match status" value="1"/>
</dbReference>
<sequence length="1378" mass="162260">MKLLSVDQIYELERKITSEDLYLWSIPIDIIENYEIYIETNDISLEDEMITNCTLPRFGSMCQYEFYYYHRNYSSLYEIIHGYYKSYEYDPPDLTCYLHLQCNRDYASVCLDWTEICNGKLDCLDGPYDEEHCWQLEFIECNEHEYQCQNGLCIPNEFVNDNVINFDCLDRSDEINPNLDVYRIMHRQEPAFGYEDAICQNRFLTNSCFEKRHDLLLKSIFSIKDQSISNQCWFALQYYFVNLPLNQPNIYQCVNSPKWISYHRLMNGIVDCPLKDDENLNMELFPNLKWKSYHCYFTNKAISRYALYNKYCDCGRLDDGFCEDENEIYNFTRRTIRFQTICDGFPDLYPILIDQMKETDETNCQEWKCNNIYTNCNGIHNCFSREDETDCDSSSLNCSSDSRLCVTKDTLQFICLPIKKMNDGIVDCLGGTDEENLCPMIGTYFISKGFYCIDKSYSTLCVRQPALCDGIESCVDGDDERFCQMNQSQSKYPICLNQSLLFLNKVAHFFCDYTEQYFRSPYTYFKLNGYNELFHKNVNENPSINVIYSNNKDQPLPLLDKTRCHRGLDLRVWLNKSSNNSTHTCLCPQTYYGSQCQYQNQRISLAIRFHTPVQLREIRFLVLVLLIDNTNQRTIHSYEQFTYLSKRDCKVKFNLYLLYSTRPKDLNRNYSIHIEIYDKPFLKYRTSFIYPIEFSFLPVYRLALLIKIPSENEQICSKRKCLHGQCRYYFNKKQTFCQCEQGWSGEFCSMPYNSTCSSLNSLSIGLLNHHRSICICKENYFGSQCYLRNRICDNFPCENNGLCVPYDDFLLLTNEEYFCICPKGFSGKRCELIDVQIDLIFDTKIDLSHSIFIHFITITPLSSSATSINKVSPERSTTLQTISQATNSIRIYWSQPFHLTFIETLDRKYYLAVIQPIYNHSVIINQRIDSTHRCSSINDLVNETFSQLHRLIRIKSYHQICQKYSPNLQCFYDDVHLCLCYDFQGKRLANCFHFDHQMKFDCFGQNHCENQGQCFQDSPSCPKRSICVCPSCYYGTRCQFTTSEFGLSLDAILAYHIIPDVGILNQTFLVKISFFFTILFLIIGFINGVLSLITFKNKNICEVGCGVYLFGSSITTILTTIFFGLKYFIYLYTQIPTLSNENFLKIQCYSLDFLLRICLSINQWLNACVALERTITIIQGIRFMKKKSKKVSKIIIIILLILIILTSIHEPISRHLLFEENDENDRIRIWCVVKYSSTIQLYNQILQTFHFFLPFLINLISSIVLIITKSYQQLHLHQTRRYKDIVHEQIQEHQHLLIAPIVLFLLALPRLIISYLTKCMNSTNDSWLFLVGYFISFIPSIITFFIFVLPSTFYKNEYRKSVLRYQKRVQQCFLSTLK</sequence>
<dbReference type="InterPro" id="IPR000742">
    <property type="entry name" value="EGF"/>
</dbReference>
<dbReference type="Pfam" id="PF00008">
    <property type="entry name" value="EGF"/>
    <property type="match status" value="1"/>
</dbReference>
<feature type="domain" description="EGF-like" evidence="10">
    <location>
        <begin position="712"/>
        <end position="749"/>
    </location>
</feature>
<dbReference type="GO" id="GO:0004930">
    <property type="term" value="F:G protein-coupled receptor activity"/>
    <property type="evidence" value="ECO:0007669"/>
    <property type="project" value="InterPro"/>
</dbReference>
<feature type="transmembrane region" description="Helical" evidence="9">
    <location>
        <begin position="1328"/>
        <end position="1354"/>
    </location>
</feature>
<keyword evidence="3" id="KW-0732">Signal</keyword>
<dbReference type="GO" id="GO:0005102">
    <property type="term" value="F:signaling receptor binding"/>
    <property type="evidence" value="ECO:0007669"/>
    <property type="project" value="TreeGrafter"/>
</dbReference>
<dbReference type="InterPro" id="IPR002172">
    <property type="entry name" value="LDrepeatLR_classA_rpt"/>
</dbReference>
<feature type="transmembrane region" description="Helical" evidence="9">
    <location>
        <begin position="1191"/>
        <end position="1209"/>
    </location>
</feature>
<dbReference type="InterPro" id="IPR050969">
    <property type="entry name" value="Dev_Signal_Modulators"/>
</dbReference>
<comment type="subcellular location">
    <subcellularLocation>
        <location evidence="1">Membrane</location>
    </subcellularLocation>
</comment>
<keyword evidence="4 9" id="KW-1133">Transmembrane helix</keyword>
<dbReference type="PROSITE" id="PS50262">
    <property type="entry name" value="G_PROTEIN_RECEP_F1_2"/>
    <property type="match status" value="1"/>
</dbReference>
<dbReference type="PROSITE" id="PS01186">
    <property type="entry name" value="EGF_2"/>
    <property type="match status" value="2"/>
</dbReference>
<evidence type="ECO:0000256" key="1">
    <source>
        <dbReference type="ARBA" id="ARBA00004370"/>
    </source>
</evidence>
<comment type="caution">
    <text evidence="12">The sequence shown here is derived from an EMBL/GenBank/DDBJ whole genome shotgun (WGS) entry which is preliminary data.</text>
</comment>
<dbReference type="InterPro" id="IPR000276">
    <property type="entry name" value="GPCR_Rhodpsn"/>
</dbReference>
<feature type="transmembrane region" description="Helical" evidence="9">
    <location>
        <begin position="1107"/>
        <end position="1133"/>
    </location>
</feature>
<dbReference type="PROSITE" id="PS50026">
    <property type="entry name" value="EGF_3"/>
    <property type="match status" value="2"/>
</dbReference>
<keyword evidence="7" id="KW-0245">EGF-like domain</keyword>
<dbReference type="SUPFAM" id="SSF81321">
    <property type="entry name" value="Family A G protein-coupled receptor-like"/>
    <property type="match status" value="1"/>
</dbReference>
<feature type="domain" description="EGF-like" evidence="10">
    <location>
        <begin position="788"/>
        <end position="831"/>
    </location>
</feature>
<keyword evidence="6 7" id="KW-1015">Disulfide bond</keyword>
<evidence type="ECO:0000256" key="8">
    <source>
        <dbReference type="PROSITE-ProRule" id="PRU00124"/>
    </source>
</evidence>
<evidence type="ECO:0000313" key="13">
    <source>
        <dbReference type="Proteomes" id="UP000663828"/>
    </source>
</evidence>
<dbReference type="InterPro" id="IPR017452">
    <property type="entry name" value="GPCR_Rhodpsn_7TM"/>
</dbReference>
<evidence type="ECO:0000256" key="3">
    <source>
        <dbReference type="ARBA" id="ARBA00022729"/>
    </source>
</evidence>
<dbReference type="SMART" id="SM00192">
    <property type="entry name" value="LDLa"/>
    <property type="match status" value="4"/>
</dbReference>
<evidence type="ECO:0000259" key="11">
    <source>
        <dbReference type="PROSITE" id="PS50262"/>
    </source>
</evidence>
<dbReference type="SUPFAM" id="SSF57196">
    <property type="entry name" value="EGF/Laminin"/>
    <property type="match status" value="2"/>
</dbReference>
<evidence type="ECO:0000313" key="12">
    <source>
        <dbReference type="EMBL" id="CAF1320194.1"/>
    </source>
</evidence>
<evidence type="ECO:0000256" key="6">
    <source>
        <dbReference type="ARBA" id="ARBA00023157"/>
    </source>
</evidence>
<dbReference type="CDD" id="cd00054">
    <property type="entry name" value="EGF_CA"/>
    <property type="match status" value="1"/>
</dbReference>
<feature type="disulfide bond" evidence="7">
    <location>
        <begin position="716"/>
        <end position="726"/>
    </location>
</feature>
<dbReference type="EMBL" id="CAJNOR010002627">
    <property type="protein sequence ID" value="CAF1320194.1"/>
    <property type="molecule type" value="Genomic_DNA"/>
</dbReference>
<name>A0A815F4M6_ADIRI</name>
<reference evidence="12" key="1">
    <citation type="submission" date="2021-02" db="EMBL/GenBank/DDBJ databases">
        <authorList>
            <person name="Nowell W R."/>
        </authorList>
    </citation>
    <scope>NUCLEOTIDE SEQUENCE</scope>
</reference>
<dbReference type="PANTHER" id="PTHR14949:SF56">
    <property type="entry name" value="EGF-LIKE-DOMAIN, MULTIPLE 7"/>
    <property type="match status" value="1"/>
</dbReference>
<dbReference type="Gene3D" id="2.10.25.10">
    <property type="entry name" value="Laminin"/>
    <property type="match status" value="2"/>
</dbReference>
<evidence type="ECO:0000256" key="4">
    <source>
        <dbReference type="ARBA" id="ARBA00022989"/>
    </source>
</evidence>
<feature type="transmembrane region" description="Helical" evidence="9">
    <location>
        <begin position="1251"/>
        <end position="1271"/>
    </location>
</feature>
<dbReference type="PANTHER" id="PTHR14949">
    <property type="entry name" value="EGF-LIKE-DOMAIN, MULTIPLE 7, 8"/>
    <property type="match status" value="1"/>
</dbReference>
<dbReference type="GO" id="GO:0009986">
    <property type="term" value="C:cell surface"/>
    <property type="evidence" value="ECO:0007669"/>
    <property type="project" value="TreeGrafter"/>
</dbReference>
<dbReference type="GO" id="GO:0005576">
    <property type="term" value="C:extracellular region"/>
    <property type="evidence" value="ECO:0007669"/>
    <property type="project" value="TreeGrafter"/>
</dbReference>
<dbReference type="PROSITE" id="PS00022">
    <property type="entry name" value="EGF_1"/>
    <property type="match status" value="3"/>
</dbReference>
<protein>
    <submittedName>
        <fullName evidence="12">Uncharacterized protein</fullName>
    </submittedName>
</protein>
<feature type="disulfide bond" evidence="8">
    <location>
        <begin position="141"/>
        <end position="153"/>
    </location>
</feature>
<evidence type="ECO:0000259" key="10">
    <source>
        <dbReference type="PROSITE" id="PS50026"/>
    </source>
</evidence>
<dbReference type="GO" id="GO:0016020">
    <property type="term" value="C:membrane"/>
    <property type="evidence" value="ECO:0007669"/>
    <property type="project" value="UniProtKB-SubCell"/>
</dbReference>
<feature type="transmembrane region" description="Helical" evidence="9">
    <location>
        <begin position="1153"/>
        <end position="1171"/>
    </location>
</feature>
<dbReference type="Pfam" id="PF00001">
    <property type="entry name" value="7tm_1"/>
    <property type="match status" value="1"/>
</dbReference>
<dbReference type="SMART" id="SM00181">
    <property type="entry name" value="EGF"/>
    <property type="match status" value="4"/>
</dbReference>
<dbReference type="Pfam" id="PF00057">
    <property type="entry name" value="Ldl_recept_a"/>
    <property type="match status" value="1"/>
</dbReference>
<dbReference type="PRINTS" id="PR00261">
    <property type="entry name" value="LDLRECEPTOR"/>
</dbReference>
<organism evidence="12 13">
    <name type="scientific">Adineta ricciae</name>
    <name type="common">Rotifer</name>
    <dbReference type="NCBI Taxonomy" id="249248"/>
    <lineage>
        <taxon>Eukaryota</taxon>
        <taxon>Metazoa</taxon>
        <taxon>Spiralia</taxon>
        <taxon>Gnathifera</taxon>
        <taxon>Rotifera</taxon>
        <taxon>Eurotatoria</taxon>
        <taxon>Bdelloidea</taxon>
        <taxon>Adinetida</taxon>
        <taxon>Adinetidae</taxon>
        <taxon>Adineta</taxon>
    </lineage>
</organism>
<gene>
    <name evidence="12" type="ORF">XAT740_LOCUS29870</name>
</gene>
<evidence type="ECO:0000256" key="9">
    <source>
        <dbReference type="SAM" id="Phobius"/>
    </source>
</evidence>
<feature type="disulfide bond" evidence="8">
    <location>
        <begin position="468"/>
        <end position="483"/>
    </location>
</feature>
<keyword evidence="13" id="KW-1185">Reference proteome</keyword>
<dbReference type="PROSITE" id="PS50068">
    <property type="entry name" value="LDLRA_2"/>
    <property type="match status" value="2"/>
</dbReference>
<keyword evidence="5 9" id="KW-0472">Membrane</keyword>